<reference evidence="2 3" key="1">
    <citation type="journal article" date="2010" name="Int. J. Syst. Evol. Microbiol.">
        <title>Thiohalobacter thiocyanaticus gen. nov., sp. nov., a moderately halophilic, sulfur-oxidizing gammaproteobacterium from hypersaline lakes, that utilizes thiocyanate.</title>
        <authorList>
            <person name="Sorokin D.Y."/>
            <person name="Kovaleva O.L."/>
            <person name="Tourova T.P."/>
            <person name="Muyzer G."/>
        </authorList>
    </citation>
    <scope>NUCLEOTIDE SEQUENCE [LARGE SCALE GENOMIC DNA]</scope>
    <source>
        <strain evidence="2 3">Hrh1</strain>
    </source>
</reference>
<evidence type="ECO:0000313" key="3">
    <source>
        <dbReference type="Proteomes" id="UP000287798"/>
    </source>
</evidence>
<feature type="chain" id="PRO_5019419898" evidence="1">
    <location>
        <begin position="28"/>
        <end position="104"/>
    </location>
</feature>
<accession>A0A426QLY2</accession>
<evidence type="ECO:0000313" key="2">
    <source>
        <dbReference type="EMBL" id="RRQ22759.1"/>
    </source>
</evidence>
<dbReference type="OrthoDB" id="7066398at2"/>
<evidence type="ECO:0000256" key="1">
    <source>
        <dbReference type="SAM" id="SignalP"/>
    </source>
</evidence>
<dbReference type="AlphaFoldDB" id="A0A426QLY2"/>
<comment type="caution">
    <text evidence="2">The sequence shown here is derived from an EMBL/GenBank/DDBJ whole genome shotgun (WGS) entry which is preliminary data.</text>
</comment>
<keyword evidence="3" id="KW-1185">Reference proteome</keyword>
<protein>
    <submittedName>
        <fullName evidence="2">Uncharacterized protein</fullName>
    </submittedName>
</protein>
<sequence length="104" mass="11478">MLYAFIPRHLRRAVTLMCLLPATLLLSACGSGLSGKYGDEMGIMEYEFDSDGTVYMNAMGTRAAGEYEIDDTNVIVRGPHGNMVFELKDEQLVGPMGLILSRRD</sequence>
<feature type="signal peptide" evidence="1">
    <location>
        <begin position="1"/>
        <end position="27"/>
    </location>
</feature>
<name>A0A426QLY2_9GAMM</name>
<proteinExistence type="predicted"/>
<organism evidence="2 3">
    <name type="scientific">Thiohalobacter thiocyanaticus</name>
    <dbReference type="NCBI Taxonomy" id="585455"/>
    <lineage>
        <taxon>Bacteria</taxon>
        <taxon>Pseudomonadati</taxon>
        <taxon>Pseudomonadota</taxon>
        <taxon>Gammaproteobacteria</taxon>
        <taxon>Thiohalobacterales</taxon>
        <taxon>Thiohalobacteraceae</taxon>
        <taxon>Thiohalobacter</taxon>
    </lineage>
</organism>
<gene>
    <name evidence="2" type="ORF">D6C00_13030</name>
</gene>
<dbReference type="EMBL" id="QZMU01000001">
    <property type="protein sequence ID" value="RRQ22759.1"/>
    <property type="molecule type" value="Genomic_DNA"/>
</dbReference>
<dbReference type="Proteomes" id="UP000287798">
    <property type="component" value="Unassembled WGS sequence"/>
</dbReference>
<dbReference type="RefSeq" id="WP_125182099.1">
    <property type="nucleotide sequence ID" value="NZ_QZMU01000001.1"/>
</dbReference>
<keyword evidence="1" id="KW-0732">Signal</keyword>